<dbReference type="InterPro" id="IPR023296">
    <property type="entry name" value="Glyco_hydro_beta-prop_sf"/>
</dbReference>
<dbReference type="InterPro" id="IPR013320">
    <property type="entry name" value="ConA-like_dom_sf"/>
</dbReference>
<dbReference type="Proteomes" id="UP000037387">
    <property type="component" value="Unassembled WGS sequence"/>
</dbReference>
<keyword evidence="3" id="KW-0378">Hydrolase</keyword>
<keyword evidence="8" id="KW-0812">Transmembrane</keyword>
<evidence type="ECO:0000256" key="5">
    <source>
        <dbReference type="PIRSR" id="PIRSR606710-1"/>
    </source>
</evidence>
<feature type="region of interest" description="Disordered" evidence="7">
    <location>
        <begin position="1"/>
        <end position="44"/>
    </location>
</feature>
<dbReference type="Pfam" id="PF20578">
    <property type="entry name" value="aBig_2"/>
    <property type="match status" value="2"/>
</dbReference>
<keyword evidence="11" id="KW-1185">Reference proteome</keyword>
<dbReference type="InterPro" id="IPR011081">
    <property type="entry name" value="Big_4"/>
</dbReference>
<evidence type="ECO:0000256" key="1">
    <source>
        <dbReference type="ARBA" id="ARBA00004834"/>
    </source>
</evidence>
<feature type="active site" description="Proton donor" evidence="5">
    <location>
        <position position="1453"/>
    </location>
</feature>
<feature type="domain" description="BIG2" evidence="9">
    <location>
        <begin position="885"/>
        <end position="962"/>
    </location>
</feature>
<keyword evidence="4" id="KW-0326">Glycosidase</keyword>
<evidence type="ECO:0000256" key="6">
    <source>
        <dbReference type="PIRSR" id="PIRSR606710-2"/>
    </source>
</evidence>
<dbReference type="Pfam" id="PF13385">
    <property type="entry name" value="Laminin_G_3"/>
    <property type="match status" value="2"/>
</dbReference>
<keyword evidence="8" id="KW-1133">Transmembrane helix</keyword>
<dbReference type="Pfam" id="PF07532">
    <property type="entry name" value="Big_4"/>
    <property type="match status" value="1"/>
</dbReference>
<evidence type="ECO:0000256" key="7">
    <source>
        <dbReference type="SAM" id="MobiDB-lite"/>
    </source>
</evidence>
<dbReference type="SMART" id="SM00635">
    <property type="entry name" value="BID_2"/>
    <property type="match status" value="1"/>
</dbReference>
<feature type="transmembrane region" description="Helical" evidence="8">
    <location>
        <begin position="49"/>
        <end position="70"/>
    </location>
</feature>
<dbReference type="Gene3D" id="2.115.10.20">
    <property type="entry name" value="Glycosyl hydrolase domain, family 43"/>
    <property type="match status" value="2"/>
</dbReference>
<keyword evidence="8" id="KW-0472">Membrane</keyword>
<gene>
    <name evidence="10" type="ORF">M768_04545</name>
</gene>
<evidence type="ECO:0000256" key="3">
    <source>
        <dbReference type="ARBA" id="ARBA00022801"/>
    </source>
</evidence>
<evidence type="ECO:0000256" key="2">
    <source>
        <dbReference type="ARBA" id="ARBA00009865"/>
    </source>
</evidence>
<evidence type="ECO:0000256" key="8">
    <source>
        <dbReference type="SAM" id="Phobius"/>
    </source>
</evidence>
<feature type="site" description="Important for catalytic activity, responsible for pKa modulation of the active site Glu and correct orientation of both the proton donor and substrate" evidence="6">
    <location>
        <position position="1400"/>
    </location>
</feature>
<dbReference type="GO" id="GO:0004553">
    <property type="term" value="F:hydrolase activity, hydrolyzing O-glycosyl compounds"/>
    <property type="evidence" value="ECO:0007669"/>
    <property type="project" value="InterPro"/>
</dbReference>
<proteinExistence type="inferred from homology"/>
<dbReference type="Gene3D" id="2.60.120.200">
    <property type="match status" value="2"/>
</dbReference>
<dbReference type="PANTHER" id="PTHR43301:SF3">
    <property type="entry name" value="ARABINAN ENDO-1,5-ALPHA-L-ARABINOSIDASE A-RELATED"/>
    <property type="match status" value="1"/>
</dbReference>
<feature type="active site" description="Proton acceptor" evidence="5">
    <location>
        <position position="1277"/>
    </location>
</feature>
<dbReference type="InterPro" id="IPR006710">
    <property type="entry name" value="Glyco_hydro_43"/>
</dbReference>
<dbReference type="SUPFAM" id="SSF49899">
    <property type="entry name" value="Concanavalin A-like lectins/glucanases"/>
    <property type="match status" value="2"/>
</dbReference>
<evidence type="ECO:0000313" key="10">
    <source>
        <dbReference type="EMBL" id="KON74327.1"/>
    </source>
</evidence>
<dbReference type="InterPro" id="IPR046780">
    <property type="entry name" value="aBig_2"/>
</dbReference>
<dbReference type="CDD" id="cd08983">
    <property type="entry name" value="GH43_Bt3655-like"/>
    <property type="match status" value="1"/>
</dbReference>
<dbReference type="InterPro" id="IPR008964">
    <property type="entry name" value="Invasin/intimin_cell_adhesion"/>
</dbReference>
<dbReference type="Gene3D" id="2.60.40.2340">
    <property type="match status" value="1"/>
</dbReference>
<dbReference type="InterPro" id="IPR003343">
    <property type="entry name" value="Big_2"/>
</dbReference>
<evidence type="ECO:0000313" key="11">
    <source>
        <dbReference type="Proteomes" id="UP000037387"/>
    </source>
</evidence>
<dbReference type="Gene3D" id="2.60.40.1080">
    <property type="match status" value="1"/>
</dbReference>
<dbReference type="PATRIC" id="fig|1350482.3.peg.900"/>
<reference evidence="10 11" key="1">
    <citation type="journal article" date="2015" name="Sci. Rep.">
        <title>Functional and structural properties of a novel cellulosome-like multienzyme complex: efficient glycoside hydrolysis of water-insoluble 7-xylosyl-10-deacetylpaclitaxel.</title>
        <authorList>
            <person name="Dou T.Y."/>
            <person name="Luan H.W."/>
            <person name="Ge G.B."/>
            <person name="Dong M.M."/>
            <person name="Zou H.F."/>
            <person name="He Y.Q."/>
            <person name="Cui P."/>
            <person name="Wang J.Y."/>
            <person name="Hao D.C."/>
            <person name="Yang S.L."/>
            <person name="Yang L."/>
        </authorList>
    </citation>
    <scope>NUCLEOTIDE SEQUENCE [LARGE SCALE GENOMIC DNA]</scope>
    <source>
        <strain evidence="10 11">F16</strain>
    </source>
</reference>
<dbReference type="SUPFAM" id="SSF75005">
    <property type="entry name" value="Arabinanase/levansucrase/invertase"/>
    <property type="match status" value="2"/>
</dbReference>
<dbReference type="Pfam" id="PF04616">
    <property type="entry name" value="Glyco_hydro_43"/>
    <property type="match status" value="2"/>
</dbReference>
<dbReference type="EMBL" id="ATNL01000006">
    <property type="protein sequence ID" value="KON74327.1"/>
    <property type="molecule type" value="Genomic_DNA"/>
</dbReference>
<comment type="similarity">
    <text evidence="2">Belongs to the glycosyl hydrolase 43 family.</text>
</comment>
<sequence length="1671" mass="175038">MLAFTRASDGGPATGVDAGHDDEESPMTSRHEPPPTPAEPRARRRRRSLAALLGLALVAPLAPVGAAAAGPMPAAPAPVPSAAEPTADGLRLWLPLDETEGTVAHDASGHGLDAALVGSGGGWRAGQGLTFGGANHVDLPDDLLAGYDAVTVSADVWVDTSLSGNYFFYTLGNPAVGSPQSGNGYLFSTGNANYRASISDLAWGREQNTAKAPAGALQRGVWKTVTYTLGGGTARLYEDGTQVGQNTAVTITPGAIGGGTTTANALGKSAYAADNLFKGRMKDFRLYDRALTAQEVADLASDAAQDAVVADAAALDLGDTSAVVTDLALPAKGVGGSAVAWATSDADVVSASGAVTRPAGDEPATATLTATVTLRGATETRTFDVTVLPGDGDQAKADAAAAALEVTNLDDVRGNLTLPTTGLHGASVAWAASSGTITPTGEVTRPAHGQDAETVTLTATVTVGAATATRELEAHVPALPEQEDLAGYLFSYFVGEGTATGEQVYFGLSQGNDPLKYQDLNDNQPVLTSELGEKGLRDPFIIRSPEGDKFYQIATDLKIYGNGNWDASQRTGSKSIMVWESTDLVNWTDQRLVQVSPDTAGNTWAPEAYYDETIGAYVVFWASKLYAEDDPDHTGNTYNRMMYATTRDFVTFSEAQVWVDPGYSVIDSTVTLHDGQYYRFTKDERNNTSSTPCSKFILAEKAAELRSTDYDFITDCIGKANSLGGGINQGEGPTIFKSNTEEKWYLFIDEFGGRGYVPFESTSLDAAEWTMSTDYEMPSRPRHGTVLPVTQAEYDRLLSTYQPDAFVESVEDVAVTVQTGSAPVLPATVTATYADGSTGPADVTWDAVDPASYAQAGSFEVAGTLGGGVSVRARAVVTVTDDVVPVEGVSVTPESLEVGVGGTRQLTATVTPANATARAITWASDDAGVATVSADGVVTGVGEGHALVTATTADGSHTAYVAVEVTTEIPGLVVRYALDETSGTSAANTAPGSSFGPATLTNGAAFSGTGEGVTLDGTDDYVDLPDHLLAGLTDVTVGLDVKVATDQATPYFVYGLGNTSGTAGNGYLFTTGNAYRTSIATGNWTTEQTVTKNANLQRGVWKHLTYTLSGTTAVLYEDGVEVGRQTGVTIDPKDIGNGSTLANYIGRSLYSGDRYLKGSVRDFRVYDRALTADEVYQVGADHTAVTGAELDALKVPAIVDGASSTMTLAVEPGTDVSALAPVLTVSPRATVTPGNGSVQDFTQPVEYTVTGPDGSSRTWTVQAKQMGSPVLPGTYADPNIAQFGDTFYLYATTDGTPGWGGKDFYVWKSTDLVTWERSEQPFLTLDGANGNVPWATGNAWAPTIIERDGKYYFYFSGHNPTYNRKTIGVAVADSPEGPFTAQPTAMITNGEAVTSGQAIDPAAFRDPETGKFWLLWGNGGPSNGPVMAELNDDMTSIKQDTLRRIPGLTDFREGLFLNYRDGVYHLTYSIDDTGSENYRVGYATSDSIDGPWTYRGVILEKDASQGILGTGHSSILNVEGTDDWYIAYHRFAIPGGDGTHRETTIDRLTFGDDGLIQKVVPTLESVDPVDVAPAPRVELTVEATPRCLAGKVYVAVRATNAGDVPADVTLTTPYGTKTFAAVAPGANAYQSFASRATSVPAGTVTVTGTAVLDGTPVTTPYDVAVAAHTCG</sequence>
<dbReference type="Pfam" id="PF02368">
    <property type="entry name" value="Big_2"/>
    <property type="match status" value="1"/>
</dbReference>
<organism evidence="10 11">
    <name type="scientific">Cellulosimicrobium cellulans F16</name>
    <dbReference type="NCBI Taxonomy" id="1350482"/>
    <lineage>
        <taxon>Bacteria</taxon>
        <taxon>Bacillati</taxon>
        <taxon>Actinomycetota</taxon>
        <taxon>Actinomycetes</taxon>
        <taxon>Micrococcales</taxon>
        <taxon>Promicromonosporaceae</taxon>
        <taxon>Cellulosimicrobium</taxon>
    </lineage>
</organism>
<dbReference type="CDD" id="cd18828">
    <property type="entry name" value="GH43_BT3675-like"/>
    <property type="match status" value="1"/>
</dbReference>
<evidence type="ECO:0000256" key="4">
    <source>
        <dbReference type="ARBA" id="ARBA00023295"/>
    </source>
</evidence>
<evidence type="ECO:0000259" key="9">
    <source>
        <dbReference type="SMART" id="SM00635"/>
    </source>
</evidence>
<dbReference type="SUPFAM" id="SSF49373">
    <property type="entry name" value="Invasin/intimin cell-adhesion fragments"/>
    <property type="match status" value="1"/>
</dbReference>
<comment type="pathway">
    <text evidence="1">Glycan metabolism; L-arabinan degradation.</text>
</comment>
<accession>A0A0M0FAB2</accession>
<dbReference type="GO" id="GO:0005975">
    <property type="term" value="P:carbohydrate metabolic process"/>
    <property type="evidence" value="ECO:0007669"/>
    <property type="project" value="InterPro"/>
</dbReference>
<dbReference type="InterPro" id="IPR050727">
    <property type="entry name" value="GH43_arabinanases"/>
</dbReference>
<dbReference type="PANTHER" id="PTHR43301">
    <property type="entry name" value="ARABINAN ENDO-1,5-ALPHA-L-ARABINOSIDASE"/>
    <property type="match status" value="1"/>
</dbReference>
<name>A0A0M0FAB2_CELCE</name>
<protein>
    <submittedName>
        <fullName evidence="10">Tail protein</fullName>
    </submittedName>
</protein>
<comment type="caution">
    <text evidence="10">The sequence shown here is derived from an EMBL/GenBank/DDBJ whole genome shotgun (WGS) entry which is preliminary data.</text>
</comment>